<feature type="compositionally biased region" description="Polar residues" evidence="3">
    <location>
        <begin position="381"/>
        <end position="391"/>
    </location>
</feature>
<dbReference type="Proteomes" id="UP000724874">
    <property type="component" value="Unassembled WGS sequence"/>
</dbReference>
<evidence type="ECO:0000256" key="1">
    <source>
        <dbReference type="ARBA" id="ARBA00023117"/>
    </source>
</evidence>
<dbReference type="InterPro" id="IPR001487">
    <property type="entry name" value="Bromodomain"/>
</dbReference>
<dbReference type="Gene3D" id="1.20.920.10">
    <property type="entry name" value="Bromodomain-like"/>
    <property type="match status" value="1"/>
</dbReference>
<dbReference type="OrthoDB" id="1742084at2759"/>
<name>A0A9P5TVR4_GYMJU</name>
<dbReference type="SUPFAM" id="SSF47370">
    <property type="entry name" value="Bromodomain"/>
    <property type="match status" value="1"/>
</dbReference>
<dbReference type="Pfam" id="PF00439">
    <property type="entry name" value="Bromodomain"/>
    <property type="match status" value="1"/>
</dbReference>
<gene>
    <name evidence="6" type="ORF">CPB84DRAFT_1757959</name>
</gene>
<feature type="compositionally biased region" description="Basic residues" evidence="3">
    <location>
        <begin position="485"/>
        <end position="494"/>
    </location>
</feature>
<accession>A0A9P5TVR4</accession>
<feature type="compositionally biased region" description="Acidic residues" evidence="3">
    <location>
        <begin position="306"/>
        <end position="327"/>
    </location>
</feature>
<sequence>MSTRNKRALTSIESLLLAQAVWELGAADDSWTPVAKILAKHPLLSRPKAFFTPQSCHTMYETLMQEAGLELNESNHAPHASTNLQLAQKHYRVRFFELQELILAEESKFKTVLKEIEDIRAGLSDKATPAKSAEELPSVPDASSSSAKAADEAFSGSDLSGVTDSPDSNHSPPVVKEVSVASPGPSQIETPSMDAQLLSDKKPSPPLVSEVETLPSAGASTDGTETVPEIEELTKEDQSATETVEQEEVNQLSSPVAGDESHELLDHVEPPVEGYRMEDVRIAEQSETLEEEDVRHVTAENADQRQEEEEEEIPKEQENKEEEEEEAPQGQEGQEEPQNLEKEESSLTEDSVVVVAEEAIEKQDASSPKSVAHNEAETESEIVQSPANGIATSEPEHPADEGRTSEIEEPTAPTRRSTRRRKSSVVSVLPPQTRTRVRSHARAPEVAEAPAPVDSENEGEAEEIKEETPAIDDEQASSLFDGTGTKRRNGKRKASFLESAASPPDKKRLREDSEPVDEEETGPSIHNTRARVTRHATRTEEQVALKRFQNVIGMLHSQISQHRNGNIFHNPIKNSEAPDYHDIVKRPMDLKTIKTRVKDGVIANSLEYQRDIYLMFANAMMYNRPGSDVHAMAEDMMLESEGQISSFRQTEGLVKRGQRP</sequence>
<dbReference type="GO" id="GO:0035267">
    <property type="term" value="C:NuA4 histone acetyltransferase complex"/>
    <property type="evidence" value="ECO:0007669"/>
    <property type="project" value="TreeGrafter"/>
</dbReference>
<feature type="domain" description="Bromo" evidence="5">
    <location>
        <begin position="560"/>
        <end position="630"/>
    </location>
</feature>
<feature type="compositionally biased region" description="Low complexity" evidence="3">
    <location>
        <begin position="142"/>
        <end position="155"/>
    </location>
</feature>
<evidence type="ECO:0000256" key="2">
    <source>
        <dbReference type="PROSITE-ProRule" id="PRU00035"/>
    </source>
</evidence>
<feature type="compositionally biased region" description="Basic and acidic residues" evidence="3">
    <location>
        <begin position="259"/>
        <end position="284"/>
    </location>
</feature>
<feature type="signal peptide" evidence="4">
    <location>
        <begin position="1"/>
        <end position="27"/>
    </location>
</feature>
<keyword evidence="7" id="KW-1185">Reference proteome</keyword>
<proteinExistence type="predicted"/>
<feature type="compositionally biased region" description="Low complexity" evidence="3">
    <location>
        <begin position="444"/>
        <end position="453"/>
    </location>
</feature>
<protein>
    <recommendedName>
        <fullName evidence="5">Bromo domain-containing protein</fullName>
    </recommendedName>
</protein>
<dbReference type="AlphaFoldDB" id="A0A9P5TVR4"/>
<evidence type="ECO:0000313" key="7">
    <source>
        <dbReference type="Proteomes" id="UP000724874"/>
    </source>
</evidence>
<keyword evidence="1 2" id="KW-0103">Bromodomain</keyword>
<organism evidence="6 7">
    <name type="scientific">Gymnopilus junonius</name>
    <name type="common">Spectacular rustgill mushroom</name>
    <name type="synonym">Gymnopilus spectabilis subsp. junonius</name>
    <dbReference type="NCBI Taxonomy" id="109634"/>
    <lineage>
        <taxon>Eukaryota</taxon>
        <taxon>Fungi</taxon>
        <taxon>Dikarya</taxon>
        <taxon>Basidiomycota</taxon>
        <taxon>Agaricomycotina</taxon>
        <taxon>Agaricomycetes</taxon>
        <taxon>Agaricomycetidae</taxon>
        <taxon>Agaricales</taxon>
        <taxon>Agaricineae</taxon>
        <taxon>Hymenogastraceae</taxon>
        <taxon>Gymnopilus</taxon>
    </lineage>
</organism>
<feature type="compositionally biased region" description="Polar residues" evidence="3">
    <location>
        <begin position="157"/>
        <end position="171"/>
    </location>
</feature>
<dbReference type="PANTHER" id="PTHR15398">
    <property type="entry name" value="BROMODOMAIN-CONTAINING PROTEIN 8"/>
    <property type="match status" value="1"/>
</dbReference>
<feature type="compositionally biased region" description="Basic and acidic residues" evidence="3">
    <location>
        <begin position="504"/>
        <end position="513"/>
    </location>
</feature>
<dbReference type="PRINTS" id="PR00503">
    <property type="entry name" value="BROMODOMAIN"/>
</dbReference>
<feature type="compositionally biased region" description="Acidic residues" evidence="3">
    <location>
        <begin position="455"/>
        <end position="475"/>
    </location>
</feature>
<evidence type="ECO:0000259" key="5">
    <source>
        <dbReference type="PROSITE" id="PS50014"/>
    </source>
</evidence>
<dbReference type="EMBL" id="JADNYJ010000001">
    <property type="protein sequence ID" value="KAF8913937.1"/>
    <property type="molecule type" value="Genomic_DNA"/>
</dbReference>
<feature type="compositionally biased region" description="Basic and acidic residues" evidence="3">
    <location>
        <begin position="293"/>
        <end position="305"/>
    </location>
</feature>
<dbReference type="PANTHER" id="PTHR15398:SF4">
    <property type="entry name" value="BROMODOMAIN-CONTAINING PROTEIN 8 ISOFORM X1"/>
    <property type="match status" value="1"/>
</dbReference>
<dbReference type="SMART" id="SM00297">
    <property type="entry name" value="BROMO"/>
    <property type="match status" value="1"/>
</dbReference>
<dbReference type="GO" id="GO:0006325">
    <property type="term" value="P:chromatin organization"/>
    <property type="evidence" value="ECO:0007669"/>
    <property type="project" value="UniProtKB-ARBA"/>
</dbReference>
<reference evidence="6" key="1">
    <citation type="submission" date="2020-11" db="EMBL/GenBank/DDBJ databases">
        <authorList>
            <consortium name="DOE Joint Genome Institute"/>
            <person name="Ahrendt S."/>
            <person name="Riley R."/>
            <person name="Andreopoulos W."/>
            <person name="LaButti K."/>
            <person name="Pangilinan J."/>
            <person name="Ruiz-duenas F.J."/>
            <person name="Barrasa J.M."/>
            <person name="Sanchez-Garcia M."/>
            <person name="Camarero S."/>
            <person name="Miyauchi S."/>
            <person name="Serrano A."/>
            <person name="Linde D."/>
            <person name="Babiker R."/>
            <person name="Drula E."/>
            <person name="Ayuso-Fernandez I."/>
            <person name="Pacheco R."/>
            <person name="Padilla G."/>
            <person name="Ferreira P."/>
            <person name="Barriuso J."/>
            <person name="Kellner H."/>
            <person name="Castanera R."/>
            <person name="Alfaro M."/>
            <person name="Ramirez L."/>
            <person name="Pisabarro A.G."/>
            <person name="Kuo A."/>
            <person name="Tritt A."/>
            <person name="Lipzen A."/>
            <person name="He G."/>
            <person name="Yan M."/>
            <person name="Ng V."/>
            <person name="Cullen D."/>
            <person name="Martin F."/>
            <person name="Rosso M.-N."/>
            <person name="Henrissat B."/>
            <person name="Hibbett D."/>
            <person name="Martinez A.T."/>
            <person name="Grigoriev I.V."/>
        </authorList>
    </citation>
    <scope>NUCLEOTIDE SEQUENCE</scope>
    <source>
        <strain evidence="6">AH 44721</strain>
    </source>
</reference>
<comment type="caution">
    <text evidence="6">The sequence shown here is derived from an EMBL/GenBank/DDBJ whole genome shotgun (WGS) entry which is preliminary data.</text>
</comment>
<feature type="region of interest" description="Disordered" evidence="3">
    <location>
        <begin position="126"/>
        <end position="538"/>
    </location>
</feature>
<evidence type="ECO:0000256" key="4">
    <source>
        <dbReference type="SAM" id="SignalP"/>
    </source>
</evidence>
<evidence type="ECO:0000313" key="6">
    <source>
        <dbReference type="EMBL" id="KAF8913937.1"/>
    </source>
</evidence>
<keyword evidence="4" id="KW-0732">Signal</keyword>
<feature type="chain" id="PRO_5040434828" description="Bromo domain-containing protein" evidence="4">
    <location>
        <begin position="28"/>
        <end position="660"/>
    </location>
</feature>
<feature type="compositionally biased region" description="Basic and acidic residues" evidence="3">
    <location>
        <begin position="394"/>
        <end position="406"/>
    </location>
</feature>
<evidence type="ECO:0000256" key="3">
    <source>
        <dbReference type="SAM" id="MobiDB-lite"/>
    </source>
</evidence>
<dbReference type="InterPro" id="IPR036427">
    <property type="entry name" value="Bromodomain-like_sf"/>
</dbReference>
<dbReference type="PROSITE" id="PS50014">
    <property type="entry name" value="BROMODOMAIN_2"/>
    <property type="match status" value="1"/>
</dbReference>